<gene>
    <name evidence="3" type="ORF">AZF04_12370</name>
</gene>
<dbReference type="InterPro" id="IPR056944">
    <property type="entry name" value="Tubby_C-like"/>
</dbReference>
<keyword evidence="1" id="KW-0812">Transmembrane</keyword>
<comment type="caution">
    <text evidence="3">The sequence shown here is derived from an EMBL/GenBank/DDBJ whole genome shotgun (WGS) entry which is preliminary data.</text>
</comment>
<evidence type="ECO:0000259" key="2">
    <source>
        <dbReference type="Pfam" id="PF23728"/>
    </source>
</evidence>
<keyword evidence="1" id="KW-0472">Membrane</keyword>
<dbReference type="Proteomes" id="UP000075806">
    <property type="component" value="Unassembled WGS sequence"/>
</dbReference>
<keyword evidence="1" id="KW-1133">Transmembrane helix</keyword>
<evidence type="ECO:0000313" key="4">
    <source>
        <dbReference type="Proteomes" id="UP000075806"/>
    </source>
</evidence>
<proteinExistence type="predicted"/>
<feature type="domain" description="Tubby C-terminal" evidence="2">
    <location>
        <begin position="85"/>
        <end position="265"/>
    </location>
</feature>
<accession>A0A162CTM6</accession>
<dbReference type="Pfam" id="PF23728">
    <property type="entry name" value="Tubby_C_like"/>
    <property type="match status" value="1"/>
</dbReference>
<evidence type="ECO:0000256" key="1">
    <source>
        <dbReference type="SAM" id="Phobius"/>
    </source>
</evidence>
<dbReference type="STRING" id="519424.AZF04_12370"/>
<evidence type="ECO:0000313" key="3">
    <source>
        <dbReference type="EMBL" id="KYG26599.1"/>
    </source>
</evidence>
<feature type="transmembrane region" description="Helical" evidence="1">
    <location>
        <begin position="33"/>
        <end position="58"/>
    </location>
</feature>
<sequence>MSRRMGALLLASIVFMIADPIRANLQGEPISDIYLTVVGILMMILIITISTFFIKYHLRKKELERIKKDDSQEELNIESLNQGEYVYQEPYWIIHHFPVQIFNAEKEAIASLQITFKNSYEKWVTLLGIMNYRNIEVKDLRNGDIIYFEHLPIRQSFWRDRWKVTKNGERYADFSVAPVSKRQVQNQILCFYQSNNGKQYEIVNPRLSLETEIKPENGEMIFQAKRSFLDIKTKGKQGNRGRKHRIDVSEDSPLSLIEQIGMYQQSIVKVNQ</sequence>
<organism evidence="3 4">
    <name type="scientific">Alkalihalobacillus trypoxylicola</name>
    <dbReference type="NCBI Taxonomy" id="519424"/>
    <lineage>
        <taxon>Bacteria</taxon>
        <taxon>Bacillati</taxon>
        <taxon>Bacillota</taxon>
        <taxon>Bacilli</taxon>
        <taxon>Bacillales</taxon>
        <taxon>Bacillaceae</taxon>
        <taxon>Alkalihalobacillus</taxon>
    </lineage>
</organism>
<dbReference type="AlphaFoldDB" id="A0A162CTM6"/>
<keyword evidence="4" id="KW-1185">Reference proteome</keyword>
<name>A0A162CTM6_9BACI</name>
<reference evidence="3" key="1">
    <citation type="submission" date="2016-02" db="EMBL/GenBank/DDBJ databases">
        <title>Genome sequence of Bacillus trypoxylicola KCTC 13244(T).</title>
        <authorList>
            <person name="Jeong H."/>
            <person name="Park S.-H."/>
            <person name="Choi S.-K."/>
        </authorList>
    </citation>
    <scope>NUCLEOTIDE SEQUENCE [LARGE SCALE GENOMIC DNA]</scope>
    <source>
        <strain evidence="3">KCTC 13244</strain>
    </source>
</reference>
<dbReference type="EMBL" id="LTAO01000038">
    <property type="protein sequence ID" value="KYG26599.1"/>
    <property type="molecule type" value="Genomic_DNA"/>
</dbReference>
<dbReference type="RefSeq" id="WP_061950068.1">
    <property type="nucleotide sequence ID" value="NZ_LTAO01000038.1"/>
</dbReference>
<protein>
    <recommendedName>
        <fullName evidence="2">Tubby C-terminal domain-containing protein</fullName>
    </recommendedName>
</protein>